<protein>
    <submittedName>
        <fullName evidence="1">Uncharacterized protein</fullName>
    </submittedName>
</protein>
<evidence type="ECO:0000313" key="2">
    <source>
        <dbReference type="Proteomes" id="UP000249260"/>
    </source>
</evidence>
<dbReference type="Proteomes" id="UP000249260">
    <property type="component" value="Unassembled WGS sequence"/>
</dbReference>
<name>A0A328UD29_9BACL</name>
<keyword evidence="2" id="KW-1185">Reference proteome</keyword>
<comment type="caution">
    <text evidence="1">The sequence shown here is derived from an EMBL/GenBank/DDBJ whole genome shotgun (WGS) entry which is preliminary data.</text>
</comment>
<proteinExistence type="predicted"/>
<sequence>MYSTAAAVLTPTEIHKIRHYVQHKYGDLPSDRRAEIVDDELQRIVMRQLPRFPQEDKRKVTAALLRSLAASKPVSVSEKHIFAACMRLDYRDPQLLHALHEWVEQRIGVTIERETFKEIVDEAARIARSPQLEVEAWDAILGRAAAYYRPSDRLAEFIVLPGRRDANDGVESRDEAGSSRFLLLSVLLSASTLIYGWWMLHPPMQVQVPQPNPTVVVKQKQPPKEPAPVKVKPKYRNELPEELRFVDVNRERLVQYLSGKSSLLAEEPYLSTILNAAKDNDIHPLLLFAITGQEQAFVPKTDKNAKKIANNPFNVFHSWREFNTTISESARIASNTILHRSQGRPDEMDAIAWINKKYAEDVNWHKGVRSILEAMKRQIMTVNER</sequence>
<accession>A0A328UD29</accession>
<dbReference type="EMBL" id="QLUW01000001">
    <property type="protein sequence ID" value="RAP78244.1"/>
    <property type="molecule type" value="Genomic_DNA"/>
</dbReference>
<reference evidence="1 2" key="1">
    <citation type="submission" date="2018-06" db="EMBL/GenBank/DDBJ databases">
        <title>Paenibacillus montanisoli sp. nov., isolated from mountain area soil.</title>
        <authorList>
            <person name="Wu M."/>
        </authorList>
    </citation>
    <scope>NUCLEOTIDE SEQUENCE [LARGE SCALE GENOMIC DNA]</scope>
    <source>
        <strain evidence="1 2">RA17</strain>
    </source>
</reference>
<dbReference type="AlphaFoldDB" id="A0A328UD29"/>
<dbReference type="RefSeq" id="WP_112881367.1">
    <property type="nucleotide sequence ID" value="NZ_QLUW01000001.1"/>
</dbReference>
<evidence type="ECO:0000313" key="1">
    <source>
        <dbReference type="EMBL" id="RAP78244.1"/>
    </source>
</evidence>
<dbReference type="OrthoDB" id="9805070at2"/>
<organism evidence="1 2">
    <name type="scientific">Paenibacillus montanisoli</name>
    <dbReference type="NCBI Taxonomy" id="2081970"/>
    <lineage>
        <taxon>Bacteria</taxon>
        <taxon>Bacillati</taxon>
        <taxon>Bacillota</taxon>
        <taxon>Bacilli</taxon>
        <taxon>Bacillales</taxon>
        <taxon>Paenibacillaceae</taxon>
        <taxon>Paenibacillus</taxon>
    </lineage>
</organism>
<gene>
    <name evidence="1" type="ORF">DL346_07400</name>
</gene>